<proteinExistence type="predicted"/>
<feature type="compositionally biased region" description="Basic and acidic residues" evidence="1">
    <location>
        <begin position="288"/>
        <end position="298"/>
    </location>
</feature>
<sequence>MGDIEGSKRRKRTSYKTYYERRDVADDEIEIPQSTIRSQRAMAAWEENNVNRQPAEEGFDVSNPHGPLFEGMDIQDGPEEQLAVDGDASLSTLSQNNPLFEMSSGNSHDTSDANQVNNELVEGGNATVPSCISALLQQCEDSYISLSRENSSAAPNLDSSIEDTVLNDTLPENLSQAHDLEVQCEGTSDSGEDTTVRVHPQNLINHNEEDVDDPQHLSLLNLEPDNTLPVQLHIESDDDEERDGVEDGERPENHSLYIPEPQRYPNVDEELENQYQEPSGHMPICFLPRKDEPFDGNP</sequence>
<feature type="region of interest" description="Disordered" evidence="1">
    <location>
        <begin position="235"/>
        <end position="298"/>
    </location>
</feature>
<comment type="caution">
    <text evidence="2">The sequence shown here is derived from an EMBL/GenBank/DDBJ whole genome shotgun (WGS) entry which is preliminary data.</text>
</comment>
<name>A0AAV7XMK3_9NEOP</name>
<dbReference type="EMBL" id="JAPTSV010000007">
    <property type="protein sequence ID" value="KAJ1526428.1"/>
    <property type="molecule type" value="Genomic_DNA"/>
</dbReference>
<keyword evidence="3" id="KW-1185">Reference proteome</keyword>
<protein>
    <submittedName>
        <fullName evidence="2">Uncharacterized protein</fullName>
    </submittedName>
</protein>
<evidence type="ECO:0000313" key="3">
    <source>
        <dbReference type="Proteomes" id="UP001075354"/>
    </source>
</evidence>
<dbReference type="Proteomes" id="UP001075354">
    <property type="component" value="Chromosome 7"/>
</dbReference>
<dbReference type="AlphaFoldDB" id="A0AAV7XMK3"/>
<reference evidence="2" key="1">
    <citation type="submission" date="2022-12" db="EMBL/GenBank/DDBJ databases">
        <title>Chromosome-level genome assembly of the bean flower thrips Megalurothrips usitatus.</title>
        <authorList>
            <person name="Ma L."/>
            <person name="Liu Q."/>
            <person name="Li H."/>
            <person name="Cai W."/>
        </authorList>
    </citation>
    <scope>NUCLEOTIDE SEQUENCE</scope>
    <source>
        <strain evidence="2">Cailab_2022a</strain>
    </source>
</reference>
<evidence type="ECO:0000313" key="2">
    <source>
        <dbReference type="EMBL" id="KAJ1526428.1"/>
    </source>
</evidence>
<organism evidence="2 3">
    <name type="scientific">Megalurothrips usitatus</name>
    <name type="common">bean blossom thrips</name>
    <dbReference type="NCBI Taxonomy" id="439358"/>
    <lineage>
        <taxon>Eukaryota</taxon>
        <taxon>Metazoa</taxon>
        <taxon>Ecdysozoa</taxon>
        <taxon>Arthropoda</taxon>
        <taxon>Hexapoda</taxon>
        <taxon>Insecta</taxon>
        <taxon>Pterygota</taxon>
        <taxon>Neoptera</taxon>
        <taxon>Paraneoptera</taxon>
        <taxon>Thysanoptera</taxon>
        <taxon>Terebrantia</taxon>
        <taxon>Thripoidea</taxon>
        <taxon>Thripidae</taxon>
        <taxon>Megalurothrips</taxon>
    </lineage>
</organism>
<gene>
    <name evidence="2" type="ORF">ONE63_009562</name>
</gene>
<feature type="region of interest" description="Disordered" evidence="1">
    <location>
        <begin position="91"/>
        <end position="114"/>
    </location>
</feature>
<evidence type="ECO:0000256" key="1">
    <source>
        <dbReference type="SAM" id="MobiDB-lite"/>
    </source>
</evidence>
<accession>A0AAV7XMK3</accession>